<dbReference type="EMBL" id="JAGPNK010000014">
    <property type="protein sequence ID" value="KAH7309106.1"/>
    <property type="molecule type" value="Genomic_DNA"/>
</dbReference>
<name>A0A8K0SIM9_9HYPO</name>
<evidence type="ECO:0000313" key="2">
    <source>
        <dbReference type="Proteomes" id="UP000813444"/>
    </source>
</evidence>
<proteinExistence type="predicted"/>
<comment type="caution">
    <text evidence="1">The sequence shown here is derived from an EMBL/GenBank/DDBJ whole genome shotgun (WGS) entry which is preliminary data.</text>
</comment>
<reference evidence="1" key="1">
    <citation type="journal article" date="2021" name="Nat. Commun.">
        <title>Genetic determinants of endophytism in the Arabidopsis root mycobiome.</title>
        <authorList>
            <person name="Mesny F."/>
            <person name="Miyauchi S."/>
            <person name="Thiergart T."/>
            <person name="Pickel B."/>
            <person name="Atanasova L."/>
            <person name="Karlsson M."/>
            <person name="Huettel B."/>
            <person name="Barry K.W."/>
            <person name="Haridas S."/>
            <person name="Chen C."/>
            <person name="Bauer D."/>
            <person name="Andreopoulos W."/>
            <person name="Pangilinan J."/>
            <person name="LaButti K."/>
            <person name="Riley R."/>
            <person name="Lipzen A."/>
            <person name="Clum A."/>
            <person name="Drula E."/>
            <person name="Henrissat B."/>
            <person name="Kohler A."/>
            <person name="Grigoriev I.V."/>
            <person name="Martin F.M."/>
            <person name="Hacquard S."/>
        </authorList>
    </citation>
    <scope>NUCLEOTIDE SEQUENCE</scope>
    <source>
        <strain evidence="1">MPI-CAGE-CH-0235</strain>
    </source>
</reference>
<dbReference type="Proteomes" id="UP000813444">
    <property type="component" value="Unassembled WGS sequence"/>
</dbReference>
<organism evidence="1 2">
    <name type="scientific">Stachybotrys elegans</name>
    <dbReference type="NCBI Taxonomy" id="80388"/>
    <lineage>
        <taxon>Eukaryota</taxon>
        <taxon>Fungi</taxon>
        <taxon>Dikarya</taxon>
        <taxon>Ascomycota</taxon>
        <taxon>Pezizomycotina</taxon>
        <taxon>Sordariomycetes</taxon>
        <taxon>Hypocreomycetidae</taxon>
        <taxon>Hypocreales</taxon>
        <taxon>Stachybotryaceae</taxon>
        <taxon>Stachybotrys</taxon>
    </lineage>
</organism>
<dbReference type="AlphaFoldDB" id="A0A8K0SIM9"/>
<evidence type="ECO:0000313" key="1">
    <source>
        <dbReference type="EMBL" id="KAH7309106.1"/>
    </source>
</evidence>
<protein>
    <submittedName>
        <fullName evidence="1">Uncharacterized protein</fullName>
    </submittedName>
</protein>
<accession>A0A8K0SIM9</accession>
<dbReference type="OrthoDB" id="5068804at2759"/>
<gene>
    <name evidence="1" type="ORF">B0I35DRAFT_482837</name>
</gene>
<keyword evidence="2" id="KW-1185">Reference proteome</keyword>
<sequence>MRIPQVLNRNGHPTEEDKVWLDLAQNGFHYHNDPISGIRIDRLVQTQTPLTSINGLRFFNSQLLHNHELRPILLTLFERFGLLLYRSHAADDADYCYKTSARHAEQDGVIVHLISSNAKVSFWNASHRLPLTYERSDKNLWHVPRSVLEAEGLTRTDLTFKQGGFIITDPRTCFNIQEGFVITIALGERPLLERFGRVDVVWNPEVERMIQSMESNRFTMNVRYVTEIRE</sequence>